<gene>
    <name evidence="2" type="ORF">EZS27_035701</name>
</gene>
<evidence type="ECO:0000313" key="2">
    <source>
        <dbReference type="EMBL" id="KAA6313543.1"/>
    </source>
</evidence>
<dbReference type="SUPFAM" id="SSF48208">
    <property type="entry name" value="Six-hairpin glycosidases"/>
    <property type="match status" value="1"/>
</dbReference>
<protein>
    <recommendedName>
        <fullName evidence="1">Glycosyl hydrolase family 95 catalytic domain-containing protein</fullName>
    </recommendedName>
</protein>
<organism evidence="2">
    <name type="scientific">termite gut metagenome</name>
    <dbReference type="NCBI Taxonomy" id="433724"/>
    <lineage>
        <taxon>unclassified sequences</taxon>
        <taxon>metagenomes</taxon>
        <taxon>organismal metagenomes</taxon>
    </lineage>
</organism>
<proteinExistence type="predicted"/>
<reference evidence="2" key="1">
    <citation type="submission" date="2019-03" db="EMBL/GenBank/DDBJ databases">
        <title>Single cell metagenomics reveals metabolic interactions within the superorganism composed of flagellate Streblomastix strix and complex community of Bacteroidetes bacteria on its surface.</title>
        <authorList>
            <person name="Treitli S.C."/>
            <person name="Kolisko M."/>
            <person name="Husnik F."/>
            <person name="Keeling P."/>
            <person name="Hampl V."/>
        </authorList>
    </citation>
    <scope>NUCLEOTIDE SEQUENCE</scope>
    <source>
        <strain evidence="2">STM</strain>
    </source>
</reference>
<comment type="caution">
    <text evidence="2">The sequence shown here is derived from an EMBL/GenBank/DDBJ whole genome shotgun (WGS) entry which is preliminary data.</text>
</comment>
<feature type="non-terminal residue" evidence="2">
    <location>
        <position position="448"/>
    </location>
</feature>
<accession>A0A5J4PZ07</accession>
<dbReference type="Pfam" id="PF22124">
    <property type="entry name" value="Glyco_hydro_95_cat"/>
    <property type="match status" value="1"/>
</dbReference>
<dbReference type="InterPro" id="IPR008928">
    <property type="entry name" value="6-hairpin_glycosidase_sf"/>
</dbReference>
<dbReference type="Gene3D" id="1.50.10.10">
    <property type="match status" value="1"/>
</dbReference>
<dbReference type="EMBL" id="SNRY01006018">
    <property type="protein sequence ID" value="KAA6313543.1"/>
    <property type="molecule type" value="Genomic_DNA"/>
</dbReference>
<evidence type="ECO:0000259" key="1">
    <source>
        <dbReference type="Pfam" id="PF22124"/>
    </source>
</evidence>
<feature type="domain" description="Glycosyl hydrolase family 95 catalytic" evidence="1">
    <location>
        <begin position="24"/>
        <end position="269"/>
    </location>
</feature>
<dbReference type="InterPro" id="IPR012341">
    <property type="entry name" value="6hp_glycosidase-like_sf"/>
</dbReference>
<dbReference type="GO" id="GO:0004560">
    <property type="term" value="F:alpha-L-fucosidase activity"/>
    <property type="evidence" value="ECO:0007669"/>
    <property type="project" value="TreeGrafter"/>
</dbReference>
<dbReference type="InterPro" id="IPR054363">
    <property type="entry name" value="GH95_cat"/>
</dbReference>
<name>A0A5J4PZ07_9ZZZZ</name>
<dbReference type="GO" id="GO:0005975">
    <property type="term" value="P:carbohydrate metabolic process"/>
    <property type="evidence" value="ECO:0007669"/>
    <property type="project" value="InterPro"/>
</dbReference>
<dbReference type="PANTHER" id="PTHR31084:SF0">
    <property type="entry name" value="ALPHA-L-FUCOSIDASE 2"/>
    <property type="match status" value="1"/>
</dbReference>
<sequence>IEKAHKQWWKNYWEKSYVSIPDSIVEKQYYLSLYGTASCSRDLDFPPPIFGTWITQEQPNWSGDYHLNYNHNAPFYALYSANRIEQAEPYYRPLLAMVPRGKYYSEKITGISSGILLPVGIGPLGIETTRWTPMMETYYKGWREHGNIEEGGMFHGQKSNAAYSVVNLAMQFYHTYDKDFAERVYPYIKLTANFWEEYLAYEDGRYVIYNDAIHEGSIGTKNPILTLGLVRLLMQTITDMSEFLGLDADKREKWLFIKDHLSGYTFQERNGKTVFRYSEAGAGWWNDNTLGIQHIYPAGQIGLDSDPKLLEVSVNTIRDMQRWLDFNGTNSLFPAAVRVGYDADTILYQLNRYSEHTYLNGYQWNNPHGIENWSTVPNTVNEMLCMGHQNIVRLFPVWSRNKDASFHQIRVEGAFLVSAELKNGEVIDLSIFSEKGRELNLLNPWKNR</sequence>
<dbReference type="PANTHER" id="PTHR31084">
    <property type="entry name" value="ALPHA-L-FUCOSIDASE 2"/>
    <property type="match status" value="1"/>
</dbReference>
<dbReference type="AlphaFoldDB" id="A0A5J4PZ07"/>
<feature type="non-terminal residue" evidence="2">
    <location>
        <position position="1"/>
    </location>
</feature>